<dbReference type="NCBIfam" id="TIGR01764">
    <property type="entry name" value="excise"/>
    <property type="match status" value="1"/>
</dbReference>
<dbReference type="PANTHER" id="PTHR36172:SF1">
    <property type="entry name" value="RESOLVASE-RELATED"/>
    <property type="match status" value="1"/>
</dbReference>
<dbReference type="FunFam" id="3.40.50.1390:FF:000002">
    <property type="entry name" value="ORF1 in transposon ISC1904"/>
    <property type="match status" value="1"/>
</dbReference>
<feature type="domain" description="Resolvase/invertase-type recombinase catalytic" evidence="1">
    <location>
        <begin position="59"/>
        <end position="207"/>
    </location>
</feature>
<dbReference type="EMBL" id="LHXN01000011">
    <property type="protein sequence ID" value="KXA93243.1"/>
    <property type="molecule type" value="Genomic_DNA"/>
</dbReference>
<dbReference type="PROSITE" id="PS51736">
    <property type="entry name" value="RECOMBINASES_3"/>
    <property type="match status" value="1"/>
</dbReference>
<dbReference type="CDD" id="cd03769">
    <property type="entry name" value="SR_IS607_transposase_like"/>
    <property type="match status" value="1"/>
</dbReference>
<keyword evidence="3" id="KW-1185">Reference proteome</keyword>
<dbReference type="InterPro" id="IPR036162">
    <property type="entry name" value="Resolvase-like_N_sf"/>
</dbReference>
<dbReference type="GO" id="GO:0003677">
    <property type="term" value="F:DNA binding"/>
    <property type="evidence" value="ECO:0007669"/>
    <property type="project" value="InterPro"/>
</dbReference>
<evidence type="ECO:0000313" key="3">
    <source>
        <dbReference type="Proteomes" id="UP000070373"/>
    </source>
</evidence>
<dbReference type="Proteomes" id="UP000070373">
    <property type="component" value="Unassembled WGS sequence"/>
</dbReference>
<comment type="caution">
    <text evidence="2">The sequence shown here is derived from an EMBL/GenBank/DDBJ whole genome shotgun (WGS) entry which is preliminary data.</text>
</comment>
<accession>A0A133UG80</accession>
<evidence type="ECO:0000313" key="2">
    <source>
        <dbReference type="EMBL" id="KXA93243.1"/>
    </source>
</evidence>
<protein>
    <submittedName>
        <fullName evidence="2">Resolvase</fullName>
    </submittedName>
</protein>
<dbReference type="InterPro" id="IPR041718">
    <property type="entry name" value="IS607_transposase-like"/>
</dbReference>
<dbReference type="NCBIfam" id="NF033518">
    <property type="entry name" value="transpos_IS607"/>
    <property type="match status" value="1"/>
</dbReference>
<dbReference type="SMART" id="SM00857">
    <property type="entry name" value="Resolvase"/>
    <property type="match status" value="1"/>
</dbReference>
<dbReference type="Pfam" id="PF00239">
    <property type="entry name" value="Resolvase"/>
    <property type="match status" value="1"/>
</dbReference>
<dbReference type="Gene3D" id="1.10.287.2170">
    <property type="match status" value="1"/>
</dbReference>
<dbReference type="PANTHER" id="PTHR36172">
    <property type="match status" value="1"/>
</dbReference>
<reference evidence="2 3" key="1">
    <citation type="journal article" date="2016" name="Sci. Rep.">
        <title>Metabolic traits of an uncultured archaeal lineage -MSBL1- from brine pools of the Red Sea.</title>
        <authorList>
            <person name="Mwirichia R."/>
            <person name="Alam I."/>
            <person name="Rashid M."/>
            <person name="Vinu M."/>
            <person name="Ba-Alawi W."/>
            <person name="Anthony Kamau A."/>
            <person name="Kamanda Ngugi D."/>
            <person name="Goker M."/>
            <person name="Klenk H.P."/>
            <person name="Bajic V."/>
            <person name="Stingl U."/>
        </authorList>
    </citation>
    <scope>NUCLEOTIDE SEQUENCE [LARGE SCALE GENOMIC DNA]</scope>
    <source>
        <strain evidence="2">SCGC-AAA259E17</strain>
    </source>
</reference>
<dbReference type="SUPFAM" id="SSF53041">
    <property type="entry name" value="Resolvase-like"/>
    <property type="match status" value="1"/>
</dbReference>
<dbReference type="InterPro" id="IPR009061">
    <property type="entry name" value="DNA-bd_dom_put_sf"/>
</dbReference>
<proteinExistence type="predicted"/>
<name>A0A133UG80_9EURY</name>
<dbReference type="InterPro" id="IPR006119">
    <property type="entry name" value="Resolv_N"/>
</dbReference>
<dbReference type="GO" id="GO:0000150">
    <property type="term" value="F:DNA strand exchange activity"/>
    <property type="evidence" value="ECO:0007669"/>
    <property type="project" value="InterPro"/>
</dbReference>
<dbReference type="AlphaFoldDB" id="A0A133UG80"/>
<dbReference type="PATRIC" id="fig|1698263.3.peg.106"/>
<dbReference type="InterPro" id="IPR041657">
    <property type="entry name" value="HTH_17"/>
</dbReference>
<gene>
    <name evidence="2" type="ORF">AKJ64_01135</name>
</gene>
<dbReference type="Gene3D" id="1.10.1660.10">
    <property type="match status" value="1"/>
</dbReference>
<dbReference type="InterPro" id="IPR048046">
    <property type="entry name" value="Transpos_IS607"/>
</dbReference>
<sequence length="208" mass="24122">MPRTYSTGEFAKELGVHIQTVKKWCREGEIDYVRTPGGKRRIPHRELLRLSGSEKPRDKVAVYGRVSSHGQKKNGDLKRQIERLKEYAHSHGWSVENVYTDIGSGLNEDRRSLGQLMKDSQRDSFGRILITYEDRLTRFGYKFLQKYFEQNGVMVESVEDEVDKSAEEELVEDMIKLVASFSGKLYGMRSSKKRRIVEGVKEEVKKNE</sequence>
<dbReference type="Pfam" id="PF12728">
    <property type="entry name" value="HTH_17"/>
    <property type="match status" value="1"/>
</dbReference>
<dbReference type="CDD" id="cd04762">
    <property type="entry name" value="HTH_MerR-trunc"/>
    <property type="match status" value="1"/>
</dbReference>
<dbReference type="InterPro" id="IPR051491">
    <property type="entry name" value="Recombinase/Transposase-rel"/>
</dbReference>
<dbReference type="Gene3D" id="3.40.50.1390">
    <property type="entry name" value="Resolvase, N-terminal catalytic domain"/>
    <property type="match status" value="1"/>
</dbReference>
<evidence type="ECO:0000259" key="1">
    <source>
        <dbReference type="PROSITE" id="PS51736"/>
    </source>
</evidence>
<dbReference type="SUPFAM" id="SSF46955">
    <property type="entry name" value="Putative DNA-binding domain"/>
    <property type="match status" value="1"/>
</dbReference>
<organism evidence="2 3">
    <name type="scientific">candidate division MSBL1 archaeon SCGC-AAA259E17</name>
    <dbReference type="NCBI Taxonomy" id="1698263"/>
    <lineage>
        <taxon>Archaea</taxon>
        <taxon>Methanobacteriati</taxon>
        <taxon>Methanobacteriota</taxon>
        <taxon>candidate division MSBL1</taxon>
    </lineage>
</organism>
<dbReference type="InterPro" id="IPR010093">
    <property type="entry name" value="SinI_DNA-bd"/>
</dbReference>